<sequence>WVLIDFEQFHLLYIIDLLDLQEQFQLVE</sequence>
<gene>
    <name evidence="1" type="ORF">METZ01_LOCUS160434</name>
</gene>
<organism evidence="1">
    <name type="scientific">marine metagenome</name>
    <dbReference type="NCBI Taxonomy" id="408172"/>
    <lineage>
        <taxon>unclassified sequences</taxon>
        <taxon>metagenomes</taxon>
        <taxon>ecological metagenomes</taxon>
    </lineage>
</organism>
<accession>A0A382B183</accession>
<feature type="non-terminal residue" evidence="1">
    <location>
        <position position="1"/>
    </location>
</feature>
<dbReference type="AlphaFoldDB" id="A0A382B183"/>
<name>A0A382B183_9ZZZZ</name>
<proteinExistence type="predicted"/>
<reference evidence="1" key="1">
    <citation type="submission" date="2018-05" db="EMBL/GenBank/DDBJ databases">
        <authorList>
            <person name="Lanie J.A."/>
            <person name="Ng W.-L."/>
            <person name="Kazmierczak K.M."/>
            <person name="Andrzejewski T.M."/>
            <person name="Davidsen T.M."/>
            <person name="Wayne K.J."/>
            <person name="Tettelin H."/>
            <person name="Glass J.I."/>
            <person name="Rusch D."/>
            <person name="Podicherti R."/>
            <person name="Tsui H.-C.T."/>
            <person name="Winkler M.E."/>
        </authorList>
    </citation>
    <scope>NUCLEOTIDE SEQUENCE</scope>
</reference>
<evidence type="ECO:0000313" key="1">
    <source>
        <dbReference type="EMBL" id="SVB07580.1"/>
    </source>
</evidence>
<dbReference type="EMBL" id="UINC01027764">
    <property type="protein sequence ID" value="SVB07580.1"/>
    <property type="molecule type" value="Genomic_DNA"/>
</dbReference>
<protein>
    <submittedName>
        <fullName evidence="1">Uncharacterized protein</fullName>
    </submittedName>
</protein>